<organism evidence="1 2">
    <name type="scientific">Cricetulus griseus</name>
    <name type="common">Chinese hamster</name>
    <name type="synonym">Cricetulus barabensis griseus</name>
    <dbReference type="NCBI Taxonomy" id="10029"/>
    <lineage>
        <taxon>Eukaryota</taxon>
        <taxon>Metazoa</taxon>
        <taxon>Chordata</taxon>
        <taxon>Craniata</taxon>
        <taxon>Vertebrata</taxon>
        <taxon>Euteleostomi</taxon>
        <taxon>Mammalia</taxon>
        <taxon>Eutheria</taxon>
        <taxon>Euarchontoglires</taxon>
        <taxon>Glires</taxon>
        <taxon>Rodentia</taxon>
        <taxon>Myomorpha</taxon>
        <taxon>Muroidea</taxon>
        <taxon>Cricetidae</taxon>
        <taxon>Cricetinae</taxon>
        <taxon>Cricetulus</taxon>
    </lineage>
</organism>
<gene>
    <name evidence="1" type="ORF">I79_006149</name>
</gene>
<reference evidence="2" key="1">
    <citation type="journal article" date="2011" name="Nat. Biotechnol.">
        <title>The genomic sequence of the Chinese hamster ovary (CHO)-K1 cell line.</title>
        <authorList>
            <person name="Xu X."/>
            <person name="Nagarajan H."/>
            <person name="Lewis N.E."/>
            <person name="Pan S."/>
            <person name="Cai Z."/>
            <person name="Liu X."/>
            <person name="Chen W."/>
            <person name="Xie M."/>
            <person name="Wang W."/>
            <person name="Hammond S."/>
            <person name="Andersen M.R."/>
            <person name="Neff N."/>
            <person name="Passarelli B."/>
            <person name="Koh W."/>
            <person name="Fan H.C."/>
            <person name="Wang J."/>
            <person name="Gui Y."/>
            <person name="Lee K.H."/>
            <person name="Betenbaugh M.J."/>
            <person name="Quake S.R."/>
            <person name="Famili I."/>
            <person name="Palsson B.O."/>
            <person name="Wang J."/>
        </authorList>
    </citation>
    <scope>NUCLEOTIDE SEQUENCE [LARGE SCALE GENOMIC DNA]</scope>
    <source>
        <strain evidence="2">CHO K1 cell line</strain>
    </source>
</reference>
<evidence type="ECO:0000313" key="1">
    <source>
        <dbReference type="EMBL" id="EGV95046.1"/>
    </source>
</evidence>
<accession>G3H724</accession>
<evidence type="ECO:0000313" key="2">
    <source>
        <dbReference type="Proteomes" id="UP000001075"/>
    </source>
</evidence>
<sequence length="57" mass="6568">MWPQCVNLSFSCSLPLPEYWGSNLEPYKNHTICVTVSKPEFEILPSNISKYIQLCFA</sequence>
<name>G3H724_CRIGR</name>
<dbReference type="Proteomes" id="UP000001075">
    <property type="component" value="Unassembled WGS sequence"/>
</dbReference>
<dbReference type="InParanoid" id="G3H724"/>
<dbReference type="EMBL" id="JH000186">
    <property type="protein sequence ID" value="EGV95046.1"/>
    <property type="molecule type" value="Genomic_DNA"/>
</dbReference>
<dbReference type="AlphaFoldDB" id="G3H724"/>
<proteinExistence type="predicted"/>
<protein>
    <submittedName>
        <fullName evidence="1">Uncharacterized protein</fullName>
    </submittedName>
</protein>